<reference evidence="2" key="2">
    <citation type="journal article" date="2021" name="PeerJ">
        <title>Extensive microbial diversity within the chicken gut microbiome revealed by metagenomics and culture.</title>
        <authorList>
            <person name="Gilroy R."/>
            <person name="Ravi A."/>
            <person name="Getino M."/>
            <person name="Pursley I."/>
            <person name="Horton D.L."/>
            <person name="Alikhan N.F."/>
            <person name="Baker D."/>
            <person name="Gharbi K."/>
            <person name="Hall N."/>
            <person name="Watson M."/>
            <person name="Adriaenssens E.M."/>
            <person name="Foster-Nyarko E."/>
            <person name="Jarju S."/>
            <person name="Secka A."/>
            <person name="Antonio M."/>
            <person name="Oren A."/>
            <person name="Chaudhuri R.R."/>
            <person name="La Ragione R."/>
            <person name="Hildebrand F."/>
            <person name="Pallen M.J."/>
        </authorList>
    </citation>
    <scope>NUCLEOTIDE SEQUENCE</scope>
    <source>
        <strain evidence="2">CHK152-2871</strain>
    </source>
</reference>
<accession>A0A9D1JXT4</accession>
<evidence type="ECO:0000256" key="1">
    <source>
        <dbReference type="SAM" id="Phobius"/>
    </source>
</evidence>
<name>A0A9D1JXT4_9BACT</name>
<dbReference type="EMBL" id="DVJQ01000048">
    <property type="protein sequence ID" value="HIS74465.1"/>
    <property type="molecule type" value="Genomic_DNA"/>
</dbReference>
<protein>
    <submittedName>
        <fullName evidence="2">Flp family type IVb pilin</fullName>
    </submittedName>
</protein>
<proteinExistence type="predicted"/>
<keyword evidence="1" id="KW-0812">Transmembrane</keyword>
<comment type="caution">
    <text evidence="2">The sequence shown here is derived from an EMBL/GenBank/DDBJ whole genome shotgun (WGS) entry which is preliminary data.</text>
</comment>
<keyword evidence="1" id="KW-0472">Membrane</keyword>
<reference evidence="2" key="1">
    <citation type="submission" date="2020-10" db="EMBL/GenBank/DDBJ databases">
        <authorList>
            <person name="Gilroy R."/>
        </authorList>
    </citation>
    <scope>NUCLEOTIDE SEQUENCE</scope>
    <source>
        <strain evidence="2">CHK152-2871</strain>
    </source>
</reference>
<gene>
    <name evidence="2" type="ORF">IAA86_05560</name>
</gene>
<evidence type="ECO:0000313" key="2">
    <source>
        <dbReference type="EMBL" id="HIS74465.1"/>
    </source>
</evidence>
<evidence type="ECO:0000313" key="3">
    <source>
        <dbReference type="Proteomes" id="UP000886865"/>
    </source>
</evidence>
<dbReference type="Proteomes" id="UP000886865">
    <property type="component" value="Unassembled WGS sequence"/>
</dbReference>
<feature type="transmembrane region" description="Helical" evidence="1">
    <location>
        <begin position="12"/>
        <end position="33"/>
    </location>
</feature>
<dbReference type="AlphaFoldDB" id="A0A9D1JXT4"/>
<sequence length="80" mass="8548">MKFLKKSKAQSLVEYALILALVTVIAITALQFLGQKVNTAVEGVGEDVQTATENAAKTYCEGLGEGYSWNESTGKCESSN</sequence>
<organism evidence="2 3">
    <name type="scientific">Candidatus Galligastranaerophilus intestinavium</name>
    <dbReference type="NCBI Taxonomy" id="2840836"/>
    <lineage>
        <taxon>Bacteria</taxon>
        <taxon>Candidatus Galligastranaerophilus</taxon>
    </lineage>
</organism>
<keyword evidence="1" id="KW-1133">Transmembrane helix</keyword>